<name>A0A2K0TUE6_TRIHA</name>
<dbReference type="OrthoDB" id="10255128at2759"/>
<evidence type="ECO:0008006" key="3">
    <source>
        <dbReference type="Google" id="ProtNLM"/>
    </source>
</evidence>
<dbReference type="EMBL" id="MTYI01000216">
    <property type="protein sequence ID" value="PNP49153.1"/>
    <property type="molecule type" value="Genomic_DNA"/>
</dbReference>
<proteinExistence type="predicted"/>
<dbReference type="Gene3D" id="3.40.50.1000">
    <property type="entry name" value="HAD superfamily/HAD-like"/>
    <property type="match status" value="1"/>
</dbReference>
<dbReference type="PANTHER" id="PTHR28181">
    <property type="entry name" value="UPF0655 PROTEIN YCR015C"/>
    <property type="match status" value="1"/>
</dbReference>
<dbReference type="InterPro" id="IPR036412">
    <property type="entry name" value="HAD-like_sf"/>
</dbReference>
<dbReference type="Pfam" id="PF12710">
    <property type="entry name" value="HAD"/>
    <property type="match status" value="1"/>
</dbReference>
<dbReference type="SUPFAM" id="SSF56784">
    <property type="entry name" value="HAD-like"/>
    <property type="match status" value="1"/>
</dbReference>
<dbReference type="NCBIfam" id="TIGR01488">
    <property type="entry name" value="HAD-SF-IB"/>
    <property type="match status" value="1"/>
</dbReference>
<dbReference type="PANTHER" id="PTHR28181:SF1">
    <property type="entry name" value="COLD TOLERANCE PROTEIN 1"/>
    <property type="match status" value="1"/>
</dbReference>
<evidence type="ECO:0000313" key="2">
    <source>
        <dbReference type="Proteomes" id="UP000236290"/>
    </source>
</evidence>
<gene>
    <name evidence="1" type="ORF">THARTR1_10077</name>
</gene>
<organism evidence="1 2">
    <name type="scientific">Trichoderma harzianum</name>
    <name type="common">Hypocrea lixii</name>
    <dbReference type="NCBI Taxonomy" id="5544"/>
    <lineage>
        <taxon>Eukaryota</taxon>
        <taxon>Fungi</taxon>
        <taxon>Dikarya</taxon>
        <taxon>Ascomycota</taxon>
        <taxon>Pezizomycotina</taxon>
        <taxon>Sordariomycetes</taxon>
        <taxon>Hypocreomycetidae</taxon>
        <taxon>Hypocreales</taxon>
        <taxon>Hypocreaceae</taxon>
        <taxon>Trichoderma</taxon>
    </lineage>
</organism>
<sequence length="294" mass="32822">MNLIFDFDGTITVKDTIFQLAQSAISFQSQRNDKHLQTAWDDIVQAYGDDHKAFANAFTPPSHERCSPSQELAYLSSLTDTENASLDRVDKSGLFTGLTSQHLFQMGRDQVCSGSIVVREGFIEMLDMARENGWHVAVISVNWSREFIEGVLHPHNIPIITNRISADGTIQGPDEFNDGVRLTTSRDKANSLNQLISKQEHSSNPTVYFGDSTTDMECLLAHHGIVISADATSSLMQTLERVGIRVPHVGHPDDGANIFWARNFREILESQTLDRISKASRFIKEYEAPLEPGE</sequence>
<accession>A0A2K0TUE6</accession>
<dbReference type="AlphaFoldDB" id="A0A2K0TUE6"/>
<dbReference type="InterPro" id="IPR023214">
    <property type="entry name" value="HAD_sf"/>
</dbReference>
<reference evidence="1 2" key="1">
    <citation type="submission" date="2017-02" db="EMBL/GenBank/DDBJ databases">
        <title>Genomes of Trichoderma spp. with biocontrol activity.</title>
        <authorList>
            <person name="Gardiner D."/>
            <person name="Kazan K."/>
            <person name="Vos C."/>
            <person name="Harvey P."/>
        </authorList>
    </citation>
    <scope>NUCLEOTIDE SEQUENCE [LARGE SCALE GENOMIC DNA]</scope>
    <source>
        <strain evidence="1 2">Tr1</strain>
    </source>
</reference>
<comment type="caution">
    <text evidence="1">The sequence shown here is derived from an EMBL/GenBank/DDBJ whole genome shotgun (WGS) entry which is preliminary data.</text>
</comment>
<dbReference type="Proteomes" id="UP000236290">
    <property type="component" value="Unassembled WGS sequence"/>
</dbReference>
<dbReference type="InterPro" id="IPR050849">
    <property type="entry name" value="HAD-like_hydrolase_phosphatase"/>
</dbReference>
<evidence type="ECO:0000313" key="1">
    <source>
        <dbReference type="EMBL" id="PNP49153.1"/>
    </source>
</evidence>
<protein>
    <recommendedName>
        <fullName evidence="3">Haloacid dehalogenase-like hydrolase</fullName>
    </recommendedName>
</protein>